<protein>
    <recommendedName>
        <fullName evidence="4 10">Nicotinate-nucleotide--dimethylbenzimidazole phosphoribosyltransferase</fullName>
        <shortName evidence="10">NN:DBI PRT</shortName>
        <ecNumber evidence="3 10">2.4.2.21</ecNumber>
    </recommendedName>
    <alternativeName>
        <fullName evidence="8 10">N(1)-alpha-phosphoribosyltransferase</fullName>
    </alternativeName>
</protein>
<gene>
    <name evidence="10" type="primary">cobT</name>
    <name evidence="11" type="ORF">C8D99_102149</name>
</gene>
<dbReference type="PANTHER" id="PTHR43463">
    <property type="entry name" value="NICOTINATE-NUCLEOTIDE--DIMETHYLBENZIMIDAZOLE PHOSPHORIBOSYLTRANSFERASE"/>
    <property type="match status" value="1"/>
</dbReference>
<feature type="active site" description="Proton acceptor" evidence="10">
    <location>
        <position position="318"/>
    </location>
</feature>
<evidence type="ECO:0000313" key="11">
    <source>
        <dbReference type="EMBL" id="TDY63168.1"/>
    </source>
</evidence>
<dbReference type="InterPro" id="IPR017846">
    <property type="entry name" value="Nict_dMeBzImd_PRibTrfase_bact"/>
</dbReference>
<dbReference type="Gene3D" id="3.40.50.10210">
    <property type="match status" value="1"/>
</dbReference>
<proteinExistence type="inferred from homology"/>
<comment type="caution">
    <text evidence="11">The sequence shown here is derived from an EMBL/GenBank/DDBJ whole genome shotgun (WGS) entry which is preliminary data.</text>
</comment>
<keyword evidence="12" id="KW-1185">Reference proteome</keyword>
<evidence type="ECO:0000256" key="8">
    <source>
        <dbReference type="ARBA" id="ARBA00030686"/>
    </source>
</evidence>
<dbReference type="InterPro" id="IPR036087">
    <property type="entry name" value="Nict_dMeBzImd_PRibTrfase_sf"/>
</dbReference>
<dbReference type="CDD" id="cd02439">
    <property type="entry name" value="DMB-PRT_CobT"/>
    <property type="match status" value="1"/>
</dbReference>
<evidence type="ECO:0000256" key="2">
    <source>
        <dbReference type="ARBA" id="ARBA00007110"/>
    </source>
</evidence>
<evidence type="ECO:0000256" key="3">
    <source>
        <dbReference type="ARBA" id="ARBA00011991"/>
    </source>
</evidence>
<dbReference type="GO" id="GO:0008939">
    <property type="term" value="F:nicotinate-nucleotide-dimethylbenzimidazole phosphoribosyltransferase activity"/>
    <property type="evidence" value="ECO:0007669"/>
    <property type="project" value="UniProtKB-UniRule"/>
</dbReference>
<comment type="function">
    <text evidence="10">Catalyzes the synthesis of alpha-ribazole-5'-phosphate from nicotinate mononucleotide (NAMN) and 5,6-dimethylbenzimidazole (DMB).</text>
</comment>
<dbReference type="Gene3D" id="1.10.1610.10">
    <property type="match status" value="1"/>
</dbReference>
<evidence type="ECO:0000256" key="5">
    <source>
        <dbReference type="ARBA" id="ARBA00022573"/>
    </source>
</evidence>
<keyword evidence="5 10" id="KW-0169">Cobalamin biosynthesis</keyword>
<evidence type="ECO:0000256" key="10">
    <source>
        <dbReference type="HAMAP-Rule" id="MF_00230"/>
    </source>
</evidence>
<dbReference type="InterPro" id="IPR003200">
    <property type="entry name" value="Nict_dMeBzImd_PRibTrfase"/>
</dbReference>
<evidence type="ECO:0000256" key="4">
    <source>
        <dbReference type="ARBA" id="ARBA00015486"/>
    </source>
</evidence>
<name>A0A4R8MDX7_9BACT</name>
<dbReference type="Proteomes" id="UP000295066">
    <property type="component" value="Unassembled WGS sequence"/>
</dbReference>
<dbReference type="FunFam" id="3.40.50.10210:FF:000001">
    <property type="entry name" value="Nicotinate-nucleotide--dimethylbenzimidazole phosphoribosyltransferase"/>
    <property type="match status" value="1"/>
</dbReference>
<keyword evidence="6 10" id="KW-0328">Glycosyltransferase</keyword>
<comment type="pathway">
    <text evidence="1 10">Nucleoside biosynthesis; alpha-ribazole biosynthesis; alpha-ribazole from 5,6-dimethylbenzimidazole: step 1/2.</text>
</comment>
<reference evidence="11 12" key="1">
    <citation type="submission" date="2019-03" db="EMBL/GenBank/DDBJ databases">
        <title>Genomic Encyclopedia of Type Strains, Phase IV (KMG-IV): sequencing the most valuable type-strain genomes for metagenomic binning, comparative biology and taxonomic classification.</title>
        <authorList>
            <person name="Goeker M."/>
        </authorList>
    </citation>
    <scope>NUCLEOTIDE SEQUENCE [LARGE SCALE GENOMIC DNA]</scope>
    <source>
        <strain evidence="11 12">DSM 25964</strain>
    </source>
</reference>
<dbReference type="RefSeq" id="WP_133956073.1">
    <property type="nucleotide sequence ID" value="NZ_SORI01000002.1"/>
</dbReference>
<keyword evidence="7 10" id="KW-0808">Transferase</keyword>
<evidence type="ECO:0000256" key="1">
    <source>
        <dbReference type="ARBA" id="ARBA00005049"/>
    </source>
</evidence>
<dbReference type="AlphaFoldDB" id="A0A4R8MDX7"/>
<evidence type="ECO:0000313" key="12">
    <source>
        <dbReference type="Proteomes" id="UP000295066"/>
    </source>
</evidence>
<accession>A0A4R8MDX7</accession>
<comment type="catalytic activity">
    <reaction evidence="9 10">
        <text>5,6-dimethylbenzimidazole + nicotinate beta-D-ribonucleotide = alpha-ribazole 5'-phosphate + nicotinate + H(+)</text>
        <dbReference type="Rhea" id="RHEA:11196"/>
        <dbReference type="ChEBI" id="CHEBI:15378"/>
        <dbReference type="ChEBI" id="CHEBI:15890"/>
        <dbReference type="ChEBI" id="CHEBI:32544"/>
        <dbReference type="ChEBI" id="CHEBI:57502"/>
        <dbReference type="ChEBI" id="CHEBI:57918"/>
        <dbReference type="EC" id="2.4.2.21"/>
    </reaction>
</comment>
<dbReference type="InterPro" id="IPR023195">
    <property type="entry name" value="Nict_dMeBzImd_PRibTrfase_N"/>
</dbReference>
<dbReference type="Pfam" id="PF02277">
    <property type="entry name" value="DBI_PRT"/>
    <property type="match status" value="1"/>
</dbReference>
<evidence type="ECO:0000256" key="6">
    <source>
        <dbReference type="ARBA" id="ARBA00022676"/>
    </source>
</evidence>
<sequence>MTTLEQAIARVRPLCTSSMEEARRRQDSLTKPKGSLGKLEDLSVQLAGIQRTARPVIRHKVILTMAGDHGVVDEGVALYPREVTVQQVLNFLGGGGGVNVLARHVGARVVLVDMGVAHDFEPREGLQVRKIARGTANLFRGPAMTAEQAVRSLEEGIAAVEEEAAKGMDILGTGEMGIGNTTPSTAIACAVTGVPVPLATGRGAGLTDEGLKRKIAVIEGALALHSPDPRDGIGILSKVGGFEIGGIAGAVIGAASLGIPVAVDGFISTAAAVIAVLVCPACRDYMICSHKSVEIGHEHLLRFLEAEPLLDLGMRLGEGTGAALAMSLAEAASKVLREMATFESAGVSGPVEPGAGVPGA</sequence>
<dbReference type="HAMAP" id="MF_00230">
    <property type="entry name" value="CobT"/>
    <property type="match status" value="1"/>
</dbReference>
<dbReference type="SUPFAM" id="SSF52733">
    <property type="entry name" value="Nicotinate mononucleotide:5,6-dimethylbenzimidazole phosphoribosyltransferase (CobT)"/>
    <property type="match status" value="1"/>
</dbReference>
<organism evidence="11 12">
    <name type="scientific">Aminivibrio pyruvatiphilus</name>
    <dbReference type="NCBI Taxonomy" id="1005740"/>
    <lineage>
        <taxon>Bacteria</taxon>
        <taxon>Thermotogati</taxon>
        <taxon>Synergistota</taxon>
        <taxon>Synergistia</taxon>
        <taxon>Synergistales</taxon>
        <taxon>Aminobacteriaceae</taxon>
        <taxon>Aminivibrio</taxon>
    </lineage>
</organism>
<dbReference type="NCBIfam" id="TIGR03160">
    <property type="entry name" value="cobT_DBIPRT"/>
    <property type="match status" value="1"/>
</dbReference>
<dbReference type="EC" id="2.4.2.21" evidence="3 10"/>
<comment type="similarity">
    <text evidence="2 10">Belongs to the CobT family.</text>
</comment>
<dbReference type="PANTHER" id="PTHR43463:SF1">
    <property type="entry name" value="NICOTINATE-NUCLEOTIDE--DIMETHYLBENZIMIDAZOLE PHOSPHORIBOSYLTRANSFERASE"/>
    <property type="match status" value="1"/>
</dbReference>
<dbReference type="UniPathway" id="UPA00061">
    <property type="reaction ID" value="UER00516"/>
</dbReference>
<dbReference type="GO" id="GO:0009236">
    <property type="term" value="P:cobalamin biosynthetic process"/>
    <property type="evidence" value="ECO:0007669"/>
    <property type="project" value="UniProtKB-UniRule"/>
</dbReference>
<evidence type="ECO:0000256" key="9">
    <source>
        <dbReference type="ARBA" id="ARBA00047340"/>
    </source>
</evidence>
<dbReference type="EMBL" id="SORI01000002">
    <property type="protein sequence ID" value="TDY63168.1"/>
    <property type="molecule type" value="Genomic_DNA"/>
</dbReference>
<dbReference type="OrthoDB" id="9781491at2"/>
<dbReference type="NCBIfam" id="NF000996">
    <property type="entry name" value="PRK00105.1"/>
    <property type="match status" value="1"/>
</dbReference>
<evidence type="ECO:0000256" key="7">
    <source>
        <dbReference type="ARBA" id="ARBA00022679"/>
    </source>
</evidence>